<keyword evidence="2" id="KW-0614">Plasmid</keyword>
<dbReference type="Pfam" id="PF05052">
    <property type="entry name" value="MerE"/>
    <property type="match status" value="1"/>
</dbReference>
<feature type="transmembrane region" description="Helical" evidence="1">
    <location>
        <begin position="44"/>
        <end position="61"/>
    </location>
</feature>
<geneLocation type="plasmid" evidence="2">
    <name>pKHL305</name>
</geneLocation>
<dbReference type="GO" id="GO:0015097">
    <property type="term" value="F:mercury ion transmembrane transporter activity"/>
    <property type="evidence" value="ECO:0007669"/>
    <property type="project" value="InterPro"/>
</dbReference>
<accession>Q9F4B9</accession>
<dbReference type="AlphaFoldDB" id="Q9F4B9"/>
<keyword evidence="1" id="KW-1133">Transmembrane helix</keyword>
<feature type="transmembrane region" description="Helical" evidence="1">
    <location>
        <begin position="12"/>
        <end position="38"/>
    </location>
</feature>
<protein>
    <submittedName>
        <fullName evidence="2">Transport protein</fullName>
    </submittedName>
</protein>
<dbReference type="GO" id="GO:0016020">
    <property type="term" value="C:membrane"/>
    <property type="evidence" value="ECO:0007669"/>
    <property type="project" value="InterPro"/>
</dbReference>
<name>Q9F4B9_9BACI</name>
<reference evidence="2" key="1">
    <citation type="submission" date="1996-12" db="EMBL/GenBank/DDBJ databases">
        <title>Mercury transposons in Gram-positive bacteria in natural environments.</title>
        <authorList>
            <person name="Bogdanova E.S."/>
            <person name="Minakhin L.S."/>
            <person name="Bass I.A."/>
            <person name="Hobman J.L."/>
            <person name="Brown N.L."/>
            <person name="Nikiforov V.G."/>
        </authorList>
    </citation>
    <scope>NUCLEOTIDE SEQUENCE</scope>
    <source>
        <strain evidence="2">TC47-5</strain>
        <plasmid evidence="2">pKHL305</plasmid>
    </source>
</reference>
<organism evidence="2">
    <name type="scientific">Lysinibacillus macroides</name>
    <dbReference type="NCBI Taxonomy" id="33935"/>
    <lineage>
        <taxon>Bacteria</taxon>
        <taxon>Bacillati</taxon>
        <taxon>Bacillota</taxon>
        <taxon>Bacilli</taxon>
        <taxon>Bacillales</taxon>
        <taxon>Bacillaceae</taxon>
        <taxon>Lysinibacillus</taxon>
    </lineage>
</organism>
<sequence>MKNILNSTGWFLVALVTCPCHLFLLVPLLAGTAVGSYFAEFKEVSYIVLALLFGFSLYMGGRKLFFEPTKESNKETQIDTKKETKKHDCCNVERFKS</sequence>
<keyword evidence="1" id="KW-0472">Membrane</keyword>
<keyword evidence="1" id="KW-0812">Transmembrane</keyword>
<evidence type="ECO:0000256" key="1">
    <source>
        <dbReference type="SAM" id="Phobius"/>
    </source>
</evidence>
<evidence type="ECO:0000313" key="2">
    <source>
        <dbReference type="EMBL" id="CAA71035.1"/>
    </source>
</evidence>
<dbReference type="EMBL" id="Y09906">
    <property type="protein sequence ID" value="CAA71035.1"/>
    <property type="molecule type" value="Genomic_DNA"/>
</dbReference>
<proteinExistence type="predicted"/>
<dbReference type="InterPro" id="IPR007746">
    <property type="entry name" value="MerE"/>
</dbReference>